<feature type="domain" description="M23ase beta-sheet core" evidence="4">
    <location>
        <begin position="289"/>
        <end position="379"/>
    </location>
</feature>
<dbReference type="InterPro" id="IPR011055">
    <property type="entry name" value="Dup_hybrid_motif"/>
</dbReference>
<evidence type="ECO:0000256" key="1">
    <source>
        <dbReference type="ARBA" id="ARBA00022729"/>
    </source>
</evidence>
<dbReference type="CDD" id="cd12797">
    <property type="entry name" value="M23_peptidase"/>
    <property type="match status" value="1"/>
</dbReference>
<protein>
    <recommendedName>
        <fullName evidence="4">M23ase beta-sheet core domain-containing protein</fullName>
    </recommendedName>
</protein>
<evidence type="ECO:0000313" key="6">
    <source>
        <dbReference type="Proteomes" id="UP000177690"/>
    </source>
</evidence>
<feature type="coiled-coil region" evidence="2">
    <location>
        <begin position="34"/>
        <end position="75"/>
    </location>
</feature>
<dbReference type="STRING" id="1798409.A3I24_00460"/>
<dbReference type="Proteomes" id="UP000177690">
    <property type="component" value="Unassembled WGS sequence"/>
</dbReference>
<dbReference type="EMBL" id="MHJL01000020">
    <property type="protein sequence ID" value="OGY67571.1"/>
    <property type="molecule type" value="Genomic_DNA"/>
</dbReference>
<dbReference type="Gene3D" id="2.70.70.10">
    <property type="entry name" value="Glucose Permease (Domain IIA)"/>
    <property type="match status" value="1"/>
</dbReference>
<evidence type="ECO:0000256" key="2">
    <source>
        <dbReference type="SAM" id="Coils"/>
    </source>
</evidence>
<keyword evidence="1" id="KW-0732">Signal</keyword>
<name>A0A1G1ZSW9_9BACT</name>
<reference evidence="5 6" key="1">
    <citation type="journal article" date="2016" name="Nat. Commun.">
        <title>Thousands of microbial genomes shed light on interconnected biogeochemical processes in an aquifer system.</title>
        <authorList>
            <person name="Anantharaman K."/>
            <person name="Brown C.T."/>
            <person name="Hug L.A."/>
            <person name="Sharon I."/>
            <person name="Castelle C.J."/>
            <person name="Probst A.J."/>
            <person name="Thomas B.C."/>
            <person name="Singh A."/>
            <person name="Wilkins M.J."/>
            <person name="Karaoz U."/>
            <person name="Brodie E.L."/>
            <person name="Williams K.H."/>
            <person name="Hubbard S.S."/>
            <person name="Banfield J.F."/>
        </authorList>
    </citation>
    <scope>NUCLEOTIDE SEQUENCE [LARGE SCALE GENOMIC DNA]</scope>
</reference>
<dbReference type="SUPFAM" id="SSF51261">
    <property type="entry name" value="Duplicated hybrid motif"/>
    <property type="match status" value="1"/>
</dbReference>
<dbReference type="InterPro" id="IPR050570">
    <property type="entry name" value="Cell_wall_metabolism_enzyme"/>
</dbReference>
<organism evidence="5 6">
    <name type="scientific">Candidatus Harrisonbacteria bacterium RIFCSPLOWO2_02_FULL_41_13b</name>
    <dbReference type="NCBI Taxonomy" id="1798409"/>
    <lineage>
        <taxon>Bacteria</taxon>
        <taxon>Candidatus Harrisoniibacteriota</taxon>
    </lineage>
</organism>
<gene>
    <name evidence="5" type="ORF">A3I24_00460</name>
</gene>
<dbReference type="InterPro" id="IPR016047">
    <property type="entry name" value="M23ase_b-sheet_dom"/>
</dbReference>
<accession>A0A1G1ZSW9</accession>
<dbReference type="AlphaFoldDB" id="A0A1G1ZSW9"/>
<evidence type="ECO:0000313" key="5">
    <source>
        <dbReference type="EMBL" id="OGY67571.1"/>
    </source>
</evidence>
<proteinExistence type="predicted"/>
<evidence type="ECO:0000256" key="3">
    <source>
        <dbReference type="SAM" id="MobiDB-lite"/>
    </source>
</evidence>
<sequence length="408" mass="46301">MKDLIIILSFLLIINYYLPITVFSAVPDQLKQSIDSKLQELQKINAEIMQTEADLKKTQNQKRSLSQELKSLDYNISQVNLNIRSTVINIDKLGLELDALRYEISDAEFQIEIKRATIIRLLRELQEKDRESFLALVLRNKSLADGFFEMQTIADLNSGLSNEVRDLSLLKKSLDTKFQNRNSKKSRLQAENQNLSNRKNILDDQKNTRSDLLAQTKNQEKIYQQELTTLEKKQQAISDDIEKIEDELRRTFDPTLLPIKRSGVLGMPIKDPRITQKFGEVSRLYGGKPHNGMDFGMPIGTEIFASADGVIFAVSDNGRYQYGRHILIQHDNNLITLYAHLSKPIVIKGAVVKKGDLIGYSGNTGYAIGRGHLHFGLYWAPSVLLKSFFNCPCGLVPIGVTIDPLDYL</sequence>
<dbReference type="Gene3D" id="6.10.250.3150">
    <property type="match status" value="1"/>
</dbReference>
<keyword evidence="2" id="KW-0175">Coiled coil</keyword>
<dbReference type="PANTHER" id="PTHR21666:SF289">
    <property type="entry name" value="L-ALA--D-GLU ENDOPEPTIDASE"/>
    <property type="match status" value="1"/>
</dbReference>
<feature type="compositionally biased region" description="Polar residues" evidence="3">
    <location>
        <begin position="189"/>
        <end position="199"/>
    </location>
</feature>
<evidence type="ECO:0000259" key="4">
    <source>
        <dbReference type="Pfam" id="PF01551"/>
    </source>
</evidence>
<dbReference type="PANTHER" id="PTHR21666">
    <property type="entry name" value="PEPTIDASE-RELATED"/>
    <property type="match status" value="1"/>
</dbReference>
<comment type="caution">
    <text evidence="5">The sequence shown here is derived from an EMBL/GenBank/DDBJ whole genome shotgun (WGS) entry which is preliminary data.</text>
</comment>
<dbReference type="GO" id="GO:0004222">
    <property type="term" value="F:metalloendopeptidase activity"/>
    <property type="evidence" value="ECO:0007669"/>
    <property type="project" value="TreeGrafter"/>
</dbReference>
<feature type="region of interest" description="Disordered" evidence="3">
    <location>
        <begin position="181"/>
        <end position="208"/>
    </location>
</feature>
<dbReference type="Pfam" id="PF01551">
    <property type="entry name" value="Peptidase_M23"/>
    <property type="match status" value="1"/>
</dbReference>